<proteinExistence type="inferred from homology"/>
<keyword evidence="2" id="KW-0479">Metal-binding</keyword>
<dbReference type="PANTHER" id="PTHR12857">
    <property type="entry name" value="CXXC MOTIF CONTAINING ZINC BINDING PROTEIN"/>
    <property type="match status" value="1"/>
</dbReference>
<gene>
    <name evidence="4" type="ORF">DAPK24_049210</name>
</gene>
<dbReference type="EMBL" id="BTGB01000009">
    <property type="protein sequence ID" value="GMM48323.1"/>
    <property type="molecule type" value="Genomic_DNA"/>
</dbReference>
<dbReference type="Proteomes" id="UP001378960">
    <property type="component" value="Unassembled WGS sequence"/>
</dbReference>
<accession>A0AAV5RAS6</accession>
<evidence type="ECO:0000313" key="5">
    <source>
        <dbReference type="Proteomes" id="UP001378960"/>
    </source>
</evidence>
<name>A0AAV5RAS6_PICKL</name>
<evidence type="ECO:0008006" key="6">
    <source>
        <dbReference type="Google" id="ProtNLM"/>
    </source>
</evidence>
<dbReference type="GO" id="GO:0008270">
    <property type="term" value="F:zinc ion binding"/>
    <property type="evidence" value="ECO:0007669"/>
    <property type="project" value="TreeGrafter"/>
</dbReference>
<dbReference type="PANTHER" id="PTHR12857:SF0">
    <property type="entry name" value="CXXC MOTIF CONTAINING ZINC BINDING PROTEIN"/>
    <property type="match status" value="1"/>
</dbReference>
<organism evidence="4 5">
    <name type="scientific">Pichia kluyveri</name>
    <name type="common">Yeast</name>
    <dbReference type="NCBI Taxonomy" id="36015"/>
    <lineage>
        <taxon>Eukaryota</taxon>
        <taxon>Fungi</taxon>
        <taxon>Dikarya</taxon>
        <taxon>Ascomycota</taxon>
        <taxon>Saccharomycotina</taxon>
        <taxon>Pichiomycetes</taxon>
        <taxon>Pichiales</taxon>
        <taxon>Pichiaceae</taxon>
        <taxon>Pichia</taxon>
    </lineage>
</organism>
<evidence type="ECO:0000256" key="2">
    <source>
        <dbReference type="ARBA" id="ARBA00022723"/>
    </source>
</evidence>
<keyword evidence="3" id="KW-0862">Zinc</keyword>
<sequence>MLGLYLTAELNNVTDLTTEDSVNEPFEYFFKLECTKCHEVHDKLVSVNLYEKHEISGSRGEASYVSSCTFCNSKSNLNIQIPKHFNGYTNEDNSKSVKILEIDSRGYEIVEFIAQSPFKCKGLNSETIFDKIDLSENEWYDYDDNAGEETSITDIKWEIK</sequence>
<dbReference type="SUPFAM" id="SSF141678">
    <property type="entry name" value="MAL13P1.257-like"/>
    <property type="match status" value="1"/>
</dbReference>
<protein>
    <recommendedName>
        <fullName evidence="6">DUF866-domain-containing protein</fullName>
    </recommendedName>
</protein>
<dbReference type="AlphaFoldDB" id="A0AAV5RAS6"/>
<keyword evidence="5" id="KW-1185">Reference proteome</keyword>
<evidence type="ECO:0000256" key="3">
    <source>
        <dbReference type="ARBA" id="ARBA00022833"/>
    </source>
</evidence>
<comment type="similarity">
    <text evidence="1">Belongs to the UPF0587 family.</text>
</comment>
<reference evidence="4 5" key="1">
    <citation type="journal article" date="2023" name="Elife">
        <title>Identification of key yeast species and microbe-microbe interactions impacting larval growth of Drosophila in the wild.</title>
        <authorList>
            <person name="Mure A."/>
            <person name="Sugiura Y."/>
            <person name="Maeda R."/>
            <person name="Honda K."/>
            <person name="Sakurai N."/>
            <person name="Takahashi Y."/>
            <person name="Watada M."/>
            <person name="Katoh T."/>
            <person name="Gotoh A."/>
            <person name="Gotoh Y."/>
            <person name="Taniguchi I."/>
            <person name="Nakamura K."/>
            <person name="Hayashi T."/>
            <person name="Katayama T."/>
            <person name="Uemura T."/>
            <person name="Hattori Y."/>
        </authorList>
    </citation>
    <scope>NUCLEOTIDE SEQUENCE [LARGE SCALE GENOMIC DNA]</scope>
    <source>
        <strain evidence="4 5">PK-24</strain>
    </source>
</reference>
<dbReference type="Pfam" id="PF05907">
    <property type="entry name" value="CXXC_Zn-b_euk"/>
    <property type="match status" value="1"/>
</dbReference>
<comment type="caution">
    <text evidence="4">The sequence shown here is derived from an EMBL/GenBank/DDBJ whole genome shotgun (WGS) entry which is preliminary data.</text>
</comment>
<evidence type="ECO:0000256" key="1">
    <source>
        <dbReference type="ARBA" id="ARBA00007818"/>
    </source>
</evidence>
<dbReference type="InterPro" id="IPR008584">
    <property type="entry name" value="CXXC_Zn-binding_euk"/>
</dbReference>
<evidence type="ECO:0000313" key="4">
    <source>
        <dbReference type="EMBL" id="GMM48323.1"/>
    </source>
</evidence>